<dbReference type="Pfam" id="PF01433">
    <property type="entry name" value="Peptidase_M1"/>
    <property type="match status" value="1"/>
</dbReference>
<feature type="signal peptide" evidence="12">
    <location>
        <begin position="1"/>
        <end position="19"/>
    </location>
</feature>
<reference evidence="15 16" key="1">
    <citation type="journal article" date="2014" name="Int. J. Syst. Evol. Microbiol.">
        <title>Complete genome sequence of Corynebacterium casei LMG S-19264T (=DSM 44701T), isolated from a smear-ripened cheese.</title>
        <authorList>
            <consortium name="US DOE Joint Genome Institute (JGI-PGF)"/>
            <person name="Walter F."/>
            <person name="Albersmeier A."/>
            <person name="Kalinowski J."/>
            <person name="Ruckert C."/>
        </authorList>
    </citation>
    <scope>NUCLEOTIDE SEQUENCE [LARGE SCALE GENOMIC DNA]</scope>
    <source>
        <strain evidence="15 16">CGMCC 1.12925</strain>
    </source>
</reference>
<keyword evidence="9" id="KW-0378">Hydrolase</keyword>
<evidence type="ECO:0000256" key="3">
    <source>
        <dbReference type="ARBA" id="ARBA00010136"/>
    </source>
</evidence>
<dbReference type="InterPro" id="IPR042097">
    <property type="entry name" value="Aminopeptidase_N-like_N_sf"/>
</dbReference>
<comment type="cofactor">
    <cofactor evidence="2">
        <name>Zn(2+)</name>
        <dbReference type="ChEBI" id="CHEBI:29105"/>
    </cofactor>
</comment>
<dbReference type="AlphaFoldDB" id="A0A916ZNK2"/>
<evidence type="ECO:0000256" key="4">
    <source>
        <dbReference type="ARBA" id="ARBA00012564"/>
    </source>
</evidence>
<protein>
    <recommendedName>
        <fullName evidence="5">Aminopeptidase N</fullName>
        <ecNumber evidence="4">3.4.11.2</ecNumber>
    </recommendedName>
</protein>
<evidence type="ECO:0000256" key="1">
    <source>
        <dbReference type="ARBA" id="ARBA00000098"/>
    </source>
</evidence>
<dbReference type="EMBL" id="BMGL01000002">
    <property type="protein sequence ID" value="GGE06474.1"/>
    <property type="molecule type" value="Genomic_DNA"/>
</dbReference>
<dbReference type="InterPro" id="IPR014782">
    <property type="entry name" value="Peptidase_M1_dom"/>
</dbReference>
<dbReference type="Gene3D" id="1.10.390.10">
    <property type="entry name" value="Neutral Protease Domain 2"/>
    <property type="match status" value="1"/>
</dbReference>
<evidence type="ECO:0000256" key="8">
    <source>
        <dbReference type="ARBA" id="ARBA00022723"/>
    </source>
</evidence>
<dbReference type="EC" id="3.4.11.2" evidence="4"/>
<feature type="domain" description="Aminopeptidase N-like N-terminal" evidence="14">
    <location>
        <begin position="36"/>
        <end position="197"/>
    </location>
</feature>
<keyword evidence="11" id="KW-0482">Metalloprotease</keyword>
<dbReference type="GO" id="GO:0042277">
    <property type="term" value="F:peptide binding"/>
    <property type="evidence" value="ECO:0007669"/>
    <property type="project" value="TreeGrafter"/>
</dbReference>
<evidence type="ECO:0000256" key="7">
    <source>
        <dbReference type="ARBA" id="ARBA00022670"/>
    </source>
</evidence>
<evidence type="ECO:0000259" key="13">
    <source>
        <dbReference type="Pfam" id="PF01433"/>
    </source>
</evidence>
<dbReference type="Gene3D" id="2.60.40.1730">
    <property type="entry name" value="tricorn interacting facor f3 domain"/>
    <property type="match status" value="1"/>
</dbReference>
<evidence type="ECO:0000256" key="11">
    <source>
        <dbReference type="ARBA" id="ARBA00023049"/>
    </source>
</evidence>
<dbReference type="InterPro" id="IPR001930">
    <property type="entry name" value="Peptidase_M1"/>
</dbReference>
<evidence type="ECO:0000256" key="9">
    <source>
        <dbReference type="ARBA" id="ARBA00022801"/>
    </source>
</evidence>
<dbReference type="InterPro" id="IPR050344">
    <property type="entry name" value="Peptidase_M1_aminopeptidases"/>
</dbReference>
<dbReference type="SUPFAM" id="SSF63737">
    <property type="entry name" value="Leukotriene A4 hydrolase N-terminal domain"/>
    <property type="match status" value="1"/>
</dbReference>
<dbReference type="GO" id="GO:0005737">
    <property type="term" value="C:cytoplasm"/>
    <property type="evidence" value="ECO:0007669"/>
    <property type="project" value="TreeGrafter"/>
</dbReference>
<evidence type="ECO:0000313" key="16">
    <source>
        <dbReference type="Proteomes" id="UP000599688"/>
    </source>
</evidence>
<keyword evidence="10" id="KW-0862">Zinc</keyword>
<evidence type="ECO:0000256" key="10">
    <source>
        <dbReference type="ARBA" id="ARBA00022833"/>
    </source>
</evidence>
<evidence type="ECO:0000313" key="15">
    <source>
        <dbReference type="EMBL" id="GGE06474.1"/>
    </source>
</evidence>
<comment type="caution">
    <text evidence="15">The sequence shown here is derived from an EMBL/GenBank/DDBJ whole genome shotgun (WGS) entry which is preliminary data.</text>
</comment>
<dbReference type="Pfam" id="PF17900">
    <property type="entry name" value="Peptidase_M1_N"/>
    <property type="match status" value="1"/>
</dbReference>
<evidence type="ECO:0000256" key="5">
    <source>
        <dbReference type="ARBA" id="ARBA00015611"/>
    </source>
</evidence>
<keyword evidence="6 15" id="KW-0031">Aminopeptidase</keyword>
<name>A0A916ZNK2_9FLAO</name>
<evidence type="ECO:0000256" key="2">
    <source>
        <dbReference type="ARBA" id="ARBA00001947"/>
    </source>
</evidence>
<accession>A0A916ZNK2</accession>
<dbReference type="PANTHER" id="PTHR11533:SF174">
    <property type="entry name" value="PUROMYCIN-SENSITIVE AMINOPEPTIDASE-RELATED"/>
    <property type="match status" value="1"/>
</dbReference>
<comment type="similarity">
    <text evidence="3">Belongs to the peptidase M1 family.</text>
</comment>
<evidence type="ECO:0000259" key="14">
    <source>
        <dbReference type="Pfam" id="PF17900"/>
    </source>
</evidence>
<dbReference type="GO" id="GO:0006508">
    <property type="term" value="P:proteolysis"/>
    <property type="evidence" value="ECO:0007669"/>
    <property type="project" value="UniProtKB-KW"/>
</dbReference>
<keyword evidence="7" id="KW-0645">Protease</keyword>
<dbReference type="SUPFAM" id="SSF55486">
    <property type="entry name" value="Metalloproteases ('zincins'), catalytic domain"/>
    <property type="match status" value="1"/>
</dbReference>
<sequence>MKFYFSLLFLLCFAFQLNAQQTQVDAVDFLEANAFIELLPQEKKVKGEIEYTFQILKATDSVFLDAKNMKAELINASFKRASLKTTPAYFILKGKFKADQSYSVSISFEAEPKQALYFLGFDFAKEYHQIWTQGQGKYTSHWLPSIDDMNDKIVFNLTIKAPDYLNLIANGKKVNATRNASTKVWEYKMQKPMSSYLVALAAGNYHYKKEFTSTGIPIYNYYEITDSVLVEPTYRHTNFIFNFFEEEIGIAYPWQNYKQVPVRDFLYSGMENTSLTIFSNQFMVDSLGFEDFNYVNVNAHELSHQWFGNLVTETEAKHHWLHEGFATYYALLAEKQLFGDDYFYNKLYNSAERLKAESDKGKGEAVMNPKASSLTFYQKGAWALHVLKEKIGDTAFRLAVKNYLKKYAFQNVSTDDFLNEIEAVSIIDIQTFKRNWLLQTAFQAEEALATLKKSPFIQELLSIIALREEPIDVKLPIFQRKINQLSNRYIVEEIALQLSAHIENSDAETLVKQLIDSDFVLAQQALIAEIPAIPQKFQKEFETLLVQTQSYTLLENLLLKMWLSFPEKRSDYLENTKEIYGFKDQNMDLLWRFLSMVTPEHRPEMAMQYFKEFNQFTSSKYNFQIRENSFNYLYQVDRFSDEAYLNLIDACLHQLWTFRKFARELLKQLLIYDEHKNQIERLSTTLSNEKQELIEEFMHQ</sequence>
<dbReference type="GO" id="GO:0005615">
    <property type="term" value="C:extracellular space"/>
    <property type="evidence" value="ECO:0007669"/>
    <property type="project" value="TreeGrafter"/>
</dbReference>
<dbReference type="Proteomes" id="UP000599688">
    <property type="component" value="Unassembled WGS sequence"/>
</dbReference>
<dbReference type="GO" id="GO:0016020">
    <property type="term" value="C:membrane"/>
    <property type="evidence" value="ECO:0007669"/>
    <property type="project" value="TreeGrafter"/>
</dbReference>
<gene>
    <name evidence="15" type="ORF">GCM10010831_04970</name>
</gene>
<keyword evidence="8" id="KW-0479">Metal-binding</keyword>
<dbReference type="GO" id="GO:0016285">
    <property type="term" value="F:alanyl aminopeptidase activity"/>
    <property type="evidence" value="ECO:0007669"/>
    <property type="project" value="UniProtKB-EC"/>
</dbReference>
<evidence type="ECO:0000256" key="12">
    <source>
        <dbReference type="SAM" id="SignalP"/>
    </source>
</evidence>
<comment type="catalytic activity">
    <reaction evidence="1">
        <text>Release of an N-terminal amino acid, Xaa-|-Yaa- from a peptide, amide or arylamide. Xaa is preferably Ala, but may be most amino acids including Pro (slow action). When a terminal hydrophobic residue is followed by a prolyl residue, the two may be released as an intact Xaa-Pro dipeptide.</text>
        <dbReference type="EC" id="3.4.11.2"/>
    </reaction>
</comment>
<dbReference type="PRINTS" id="PR00756">
    <property type="entry name" value="ALADIPTASE"/>
</dbReference>
<dbReference type="PANTHER" id="PTHR11533">
    <property type="entry name" value="PROTEASE M1 ZINC METALLOPROTEASE"/>
    <property type="match status" value="1"/>
</dbReference>
<evidence type="ECO:0000256" key="6">
    <source>
        <dbReference type="ARBA" id="ARBA00022438"/>
    </source>
</evidence>
<feature type="domain" description="Peptidase M1 membrane alanine aminopeptidase" evidence="13">
    <location>
        <begin position="237"/>
        <end position="436"/>
    </location>
</feature>
<dbReference type="GO" id="GO:0070006">
    <property type="term" value="F:metalloaminopeptidase activity"/>
    <property type="evidence" value="ECO:0007669"/>
    <property type="project" value="TreeGrafter"/>
</dbReference>
<dbReference type="GO" id="GO:0008270">
    <property type="term" value="F:zinc ion binding"/>
    <property type="evidence" value="ECO:0007669"/>
    <property type="project" value="InterPro"/>
</dbReference>
<feature type="chain" id="PRO_5037771569" description="Aminopeptidase N" evidence="12">
    <location>
        <begin position="20"/>
        <end position="700"/>
    </location>
</feature>
<organism evidence="15 16">
    <name type="scientific">Psychroflexus salis</name>
    <dbReference type="NCBI Taxonomy" id="1526574"/>
    <lineage>
        <taxon>Bacteria</taxon>
        <taxon>Pseudomonadati</taxon>
        <taxon>Bacteroidota</taxon>
        <taxon>Flavobacteriia</taxon>
        <taxon>Flavobacteriales</taxon>
        <taxon>Flavobacteriaceae</taxon>
        <taxon>Psychroflexus</taxon>
    </lineage>
</organism>
<dbReference type="CDD" id="cd09603">
    <property type="entry name" value="M1_APN_like"/>
    <property type="match status" value="1"/>
</dbReference>
<keyword evidence="16" id="KW-1185">Reference proteome</keyword>
<proteinExistence type="inferred from homology"/>
<dbReference type="GO" id="GO:0043171">
    <property type="term" value="P:peptide catabolic process"/>
    <property type="evidence" value="ECO:0007669"/>
    <property type="project" value="TreeGrafter"/>
</dbReference>
<dbReference type="InterPro" id="IPR045357">
    <property type="entry name" value="Aminopeptidase_N-like_N"/>
</dbReference>
<dbReference type="InterPro" id="IPR027268">
    <property type="entry name" value="Peptidase_M4/M1_CTD_sf"/>
</dbReference>
<dbReference type="RefSeq" id="WP_188405180.1">
    <property type="nucleotide sequence ID" value="NZ_BMGL01000002.1"/>
</dbReference>
<keyword evidence="12" id="KW-0732">Signal</keyword>